<dbReference type="AlphaFoldDB" id="A0A9W5UVP8"/>
<evidence type="ECO:0000313" key="10">
    <source>
        <dbReference type="EMBL" id="GIJ35937.1"/>
    </source>
</evidence>
<feature type="transmembrane region" description="Helical" evidence="7">
    <location>
        <begin position="97"/>
        <end position="123"/>
    </location>
</feature>
<dbReference type="PANTHER" id="PTHR43386:SF23">
    <property type="entry name" value="ABC TRANSPORTER"/>
    <property type="match status" value="1"/>
</dbReference>
<evidence type="ECO:0000313" key="11">
    <source>
        <dbReference type="Proteomes" id="UP000607311"/>
    </source>
</evidence>
<dbReference type="InterPro" id="IPR035906">
    <property type="entry name" value="MetI-like_sf"/>
</dbReference>
<comment type="subcellular location">
    <subcellularLocation>
        <location evidence="1 7">Cell membrane</location>
        <topology evidence="1 7">Multi-pass membrane protein</topology>
    </subcellularLocation>
</comment>
<keyword evidence="6 7" id="KW-0472">Membrane</keyword>
<evidence type="ECO:0000256" key="8">
    <source>
        <dbReference type="SAM" id="MobiDB-lite"/>
    </source>
</evidence>
<keyword evidence="11" id="KW-1185">Reference proteome</keyword>
<reference evidence="10" key="1">
    <citation type="submission" date="2021-01" db="EMBL/GenBank/DDBJ databases">
        <title>Whole genome shotgun sequence of Verrucosispora sediminis NBRC 107745.</title>
        <authorList>
            <person name="Komaki H."/>
            <person name="Tamura T."/>
        </authorList>
    </citation>
    <scope>NUCLEOTIDE SEQUENCE</scope>
    <source>
        <strain evidence="10">NBRC 107745</strain>
    </source>
</reference>
<comment type="caution">
    <text evidence="10">The sequence shown here is derived from an EMBL/GenBank/DDBJ whole genome shotgun (WGS) entry which is preliminary data.</text>
</comment>
<dbReference type="GO" id="GO:0055085">
    <property type="term" value="P:transmembrane transport"/>
    <property type="evidence" value="ECO:0007669"/>
    <property type="project" value="InterPro"/>
</dbReference>
<dbReference type="GO" id="GO:0005886">
    <property type="term" value="C:plasma membrane"/>
    <property type="evidence" value="ECO:0007669"/>
    <property type="project" value="UniProtKB-SubCell"/>
</dbReference>
<dbReference type="PROSITE" id="PS50928">
    <property type="entry name" value="ABC_TM1"/>
    <property type="match status" value="1"/>
</dbReference>
<evidence type="ECO:0000256" key="1">
    <source>
        <dbReference type="ARBA" id="ARBA00004651"/>
    </source>
</evidence>
<proteinExistence type="inferred from homology"/>
<evidence type="ECO:0000256" key="5">
    <source>
        <dbReference type="ARBA" id="ARBA00022989"/>
    </source>
</evidence>
<feature type="transmembrane region" description="Helical" evidence="7">
    <location>
        <begin position="35"/>
        <end position="56"/>
    </location>
</feature>
<keyword evidence="3" id="KW-1003">Cell membrane</keyword>
<keyword evidence="5 7" id="KW-1133">Transmembrane helix</keyword>
<dbReference type="InterPro" id="IPR000515">
    <property type="entry name" value="MetI-like"/>
</dbReference>
<keyword evidence="2 7" id="KW-0813">Transport</keyword>
<dbReference type="PANTHER" id="PTHR43386">
    <property type="entry name" value="OLIGOPEPTIDE TRANSPORT SYSTEM PERMEASE PROTEIN APPC"/>
    <property type="match status" value="1"/>
</dbReference>
<evidence type="ECO:0000259" key="9">
    <source>
        <dbReference type="PROSITE" id="PS50928"/>
    </source>
</evidence>
<keyword evidence="4 7" id="KW-0812">Transmembrane</keyword>
<feature type="region of interest" description="Disordered" evidence="8">
    <location>
        <begin position="1"/>
        <end position="23"/>
    </location>
</feature>
<dbReference type="CDD" id="cd06261">
    <property type="entry name" value="TM_PBP2"/>
    <property type="match status" value="1"/>
</dbReference>
<evidence type="ECO:0000256" key="2">
    <source>
        <dbReference type="ARBA" id="ARBA00022448"/>
    </source>
</evidence>
<dbReference type="EMBL" id="BOPD01000038">
    <property type="protein sequence ID" value="GIJ35937.1"/>
    <property type="molecule type" value="Genomic_DNA"/>
</dbReference>
<gene>
    <name evidence="10" type="ORF">Vse01_50850</name>
</gene>
<evidence type="ECO:0000256" key="7">
    <source>
        <dbReference type="RuleBase" id="RU363032"/>
    </source>
</evidence>
<sequence length="302" mass="32158">MGEQAIAPHWRPAARRRAGSARPGQAYRRRARLRLAVSVAVLATLTLAVLIVPPIVDLDQQSVDLRQALLPPSFAHPFGTDEVGRDVLLRCVYGLRVSFIVGLVAAAVSTVIGVAVGAVAGAFGGWVDRVLMRGVDAVASVPHLLLGIFIVAMFQPGLVPVIASIGLTHWLGTARIVRSEILSLRERPFVDAAVVGGASRWYVIRRHLLPNVAGHAALAATLVVPHAIWHETALSFIGLGLPAHLASLGNMLNDGQQSLLTGGWWNSFFPGLLLVAAALAIAGLAGYARERTDPYRSSEMIR</sequence>
<evidence type="ECO:0000256" key="3">
    <source>
        <dbReference type="ARBA" id="ARBA00022475"/>
    </source>
</evidence>
<dbReference type="OrthoDB" id="6637947at2"/>
<name>A0A9W5UVP8_9ACTN</name>
<dbReference type="RefSeq" id="WP_093408931.1">
    <property type="nucleotide sequence ID" value="NZ_BOPD01000038.1"/>
</dbReference>
<dbReference type="Pfam" id="PF00528">
    <property type="entry name" value="BPD_transp_1"/>
    <property type="match status" value="1"/>
</dbReference>
<organism evidence="10 11">
    <name type="scientific">Micromonospora sediminimaris</name>
    <dbReference type="NCBI Taxonomy" id="547162"/>
    <lineage>
        <taxon>Bacteria</taxon>
        <taxon>Bacillati</taxon>
        <taxon>Actinomycetota</taxon>
        <taxon>Actinomycetes</taxon>
        <taxon>Micromonosporales</taxon>
        <taxon>Micromonosporaceae</taxon>
        <taxon>Micromonospora</taxon>
    </lineage>
</organism>
<dbReference type="Proteomes" id="UP000607311">
    <property type="component" value="Unassembled WGS sequence"/>
</dbReference>
<dbReference type="InterPro" id="IPR050366">
    <property type="entry name" value="BP-dependent_transpt_permease"/>
</dbReference>
<dbReference type="SUPFAM" id="SSF161098">
    <property type="entry name" value="MetI-like"/>
    <property type="match status" value="1"/>
</dbReference>
<dbReference type="Gene3D" id="1.10.3720.10">
    <property type="entry name" value="MetI-like"/>
    <property type="match status" value="1"/>
</dbReference>
<accession>A0A9W5UVP8</accession>
<evidence type="ECO:0000256" key="4">
    <source>
        <dbReference type="ARBA" id="ARBA00022692"/>
    </source>
</evidence>
<feature type="compositionally biased region" description="Low complexity" evidence="8">
    <location>
        <begin position="1"/>
        <end position="11"/>
    </location>
</feature>
<feature type="domain" description="ABC transmembrane type-1" evidence="9">
    <location>
        <begin position="95"/>
        <end position="285"/>
    </location>
</feature>
<comment type="similarity">
    <text evidence="7">Belongs to the binding-protein-dependent transport system permease family.</text>
</comment>
<feature type="transmembrane region" description="Helical" evidence="7">
    <location>
        <begin position="268"/>
        <end position="288"/>
    </location>
</feature>
<evidence type="ECO:0000256" key="6">
    <source>
        <dbReference type="ARBA" id="ARBA00023136"/>
    </source>
</evidence>
<protein>
    <submittedName>
        <fullName evidence="10">ABC transporter permease</fullName>
    </submittedName>
</protein>